<feature type="domain" description="DUF4046" evidence="1">
    <location>
        <begin position="3"/>
        <end position="73"/>
    </location>
</feature>
<dbReference type="Proteomes" id="UP000095762">
    <property type="component" value="Unassembled WGS sequence"/>
</dbReference>
<dbReference type="AlphaFoldDB" id="A0A174PHZ0"/>
<proteinExistence type="predicted"/>
<evidence type="ECO:0000313" key="2">
    <source>
        <dbReference type="EMBL" id="CUP60583.1"/>
    </source>
</evidence>
<dbReference type="Pfam" id="PF13255">
    <property type="entry name" value="DUF4046"/>
    <property type="match status" value="2"/>
</dbReference>
<organism evidence="2 3">
    <name type="scientific">Blautia obeum</name>
    <dbReference type="NCBI Taxonomy" id="40520"/>
    <lineage>
        <taxon>Bacteria</taxon>
        <taxon>Bacillati</taxon>
        <taxon>Bacillota</taxon>
        <taxon>Clostridia</taxon>
        <taxon>Lachnospirales</taxon>
        <taxon>Lachnospiraceae</taxon>
        <taxon>Blautia</taxon>
    </lineage>
</organism>
<protein>
    <recommendedName>
        <fullName evidence="1">DUF4046 domain-containing protein</fullName>
    </recommendedName>
</protein>
<sequence>MDVINEYEQVLIGNLPKIPPRLFQNEPSANEHLALSVFRYAIEKLLRWTPMEAYRLFSPAVIETMKLTQLLNYINFPTELTKDNTEYIVYLIYPKEVPYDFAKYVIKVYRQVLNGEIRYPREYMYGNKGLVRAGICLQYAIKNNMVFHSVEEMYRFFCSPEGLTFLREKKLYQLYKSFYKTPVQFLHFSLPDSLKSELYYNYYTFLINYKKKYGELPPCTS</sequence>
<feature type="domain" description="DUF4046" evidence="1">
    <location>
        <begin position="105"/>
        <end position="187"/>
    </location>
</feature>
<dbReference type="InterPro" id="IPR025119">
    <property type="entry name" value="DUF4046"/>
</dbReference>
<dbReference type="EMBL" id="CZBP01000001">
    <property type="protein sequence ID" value="CUP60583.1"/>
    <property type="molecule type" value="Genomic_DNA"/>
</dbReference>
<evidence type="ECO:0000259" key="1">
    <source>
        <dbReference type="Pfam" id="PF13255"/>
    </source>
</evidence>
<gene>
    <name evidence="2" type="ORF">ERS852569_00145</name>
</gene>
<evidence type="ECO:0000313" key="3">
    <source>
        <dbReference type="Proteomes" id="UP000095762"/>
    </source>
</evidence>
<reference evidence="2 3" key="1">
    <citation type="submission" date="2015-09" db="EMBL/GenBank/DDBJ databases">
        <authorList>
            <consortium name="Pathogen Informatics"/>
        </authorList>
    </citation>
    <scope>NUCLEOTIDE SEQUENCE [LARGE SCALE GENOMIC DNA]</scope>
    <source>
        <strain evidence="2 3">2789STDY5834957</strain>
    </source>
</reference>
<dbReference type="RefSeq" id="WP_055059183.1">
    <property type="nucleotide sequence ID" value="NZ_CZBP01000001.1"/>
</dbReference>
<accession>A0A174PHZ0</accession>
<name>A0A174PHZ0_9FIRM</name>